<keyword evidence="1" id="KW-0808">Transferase</keyword>
<dbReference type="HOGENOM" id="CLU_000288_135_6_11"/>
<proteinExistence type="predicted"/>
<keyword evidence="7" id="KW-0812">Transmembrane</keyword>
<keyword evidence="10" id="KW-1185">Reference proteome</keyword>
<dbReference type="GO" id="GO:0004674">
    <property type="term" value="F:protein serine/threonine kinase activity"/>
    <property type="evidence" value="ECO:0007669"/>
    <property type="project" value="UniProtKB-KW"/>
</dbReference>
<keyword evidence="9" id="KW-0723">Serine/threonine-protein kinase</keyword>
<dbReference type="AlphaFoldDB" id="E3J4J9"/>
<protein>
    <submittedName>
        <fullName evidence="9">Serine/threonine protein kinase</fullName>
    </submittedName>
</protein>
<dbReference type="KEGG" id="fri:FraEuI1c_6279"/>
<feature type="transmembrane region" description="Helical" evidence="7">
    <location>
        <begin position="513"/>
        <end position="531"/>
    </location>
</feature>
<dbReference type="PANTHER" id="PTHR43289">
    <property type="entry name" value="MITOGEN-ACTIVATED PROTEIN KINASE KINASE KINASE 20-RELATED"/>
    <property type="match status" value="1"/>
</dbReference>
<dbReference type="CDD" id="cd14014">
    <property type="entry name" value="STKc_PknB_like"/>
    <property type="match status" value="1"/>
</dbReference>
<dbReference type="Proteomes" id="UP000002484">
    <property type="component" value="Chromosome"/>
</dbReference>
<evidence type="ECO:0000313" key="10">
    <source>
        <dbReference type="Proteomes" id="UP000002484"/>
    </source>
</evidence>
<keyword evidence="4 5" id="KW-0067">ATP-binding</keyword>
<evidence type="ECO:0000256" key="2">
    <source>
        <dbReference type="ARBA" id="ARBA00022741"/>
    </source>
</evidence>
<feature type="domain" description="Protein kinase" evidence="8">
    <location>
        <begin position="45"/>
        <end position="295"/>
    </location>
</feature>
<name>E3J4J9_PSEI1</name>
<dbReference type="SMART" id="SM00220">
    <property type="entry name" value="S_TKc"/>
    <property type="match status" value="1"/>
</dbReference>
<feature type="region of interest" description="Disordered" evidence="6">
    <location>
        <begin position="454"/>
        <end position="504"/>
    </location>
</feature>
<evidence type="ECO:0000256" key="1">
    <source>
        <dbReference type="ARBA" id="ARBA00022679"/>
    </source>
</evidence>
<dbReference type="EMBL" id="CP002299">
    <property type="protein sequence ID" value="ADP84263.1"/>
    <property type="molecule type" value="Genomic_DNA"/>
</dbReference>
<dbReference type="InterPro" id="IPR011009">
    <property type="entry name" value="Kinase-like_dom_sf"/>
</dbReference>
<evidence type="ECO:0000256" key="4">
    <source>
        <dbReference type="ARBA" id="ARBA00022840"/>
    </source>
</evidence>
<reference evidence="9 10" key="1">
    <citation type="submission" date="2010-10" db="EMBL/GenBank/DDBJ databases">
        <title>Complete sequence of Frankia sp. EuI1c.</title>
        <authorList>
            <consortium name="US DOE Joint Genome Institute"/>
            <person name="Lucas S."/>
            <person name="Copeland A."/>
            <person name="Lapidus A."/>
            <person name="Cheng J.-F."/>
            <person name="Bruce D."/>
            <person name="Goodwin L."/>
            <person name="Pitluck S."/>
            <person name="Chertkov O."/>
            <person name="Detter J.C."/>
            <person name="Han C."/>
            <person name="Tapia R."/>
            <person name="Land M."/>
            <person name="Hauser L."/>
            <person name="Jeffries C."/>
            <person name="Kyrpides N."/>
            <person name="Ivanova N."/>
            <person name="Mikhailova N."/>
            <person name="Beauchemin N."/>
            <person name="Sen A."/>
            <person name="Sur S.A."/>
            <person name="Gtari M."/>
            <person name="Wall L."/>
            <person name="Tisa L."/>
            <person name="Woyke T."/>
        </authorList>
    </citation>
    <scope>NUCLEOTIDE SEQUENCE [LARGE SCALE GENOMIC DNA]</scope>
    <source>
        <strain evidence="10">DSM 45817 / CECT 9037 / EuI1c</strain>
    </source>
</reference>
<gene>
    <name evidence="9" type="ordered locus">FraEuI1c_6279</name>
</gene>
<dbReference type="eggNOG" id="COG0515">
    <property type="taxonomic scope" value="Bacteria"/>
</dbReference>
<dbReference type="PROSITE" id="PS50011">
    <property type="entry name" value="PROTEIN_KINASE_DOM"/>
    <property type="match status" value="1"/>
</dbReference>
<evidence type="ECO:0000256" key="6">
    <source>
        <dbReference type="SAM" id="MobiDB-lite"/>
    </source>
</evidence>
<keyword evidence="7" id="KW-0472">Membrane</keyword>
<feature type="compositionally biased region" description="Pro residues" evidence="6">
    <location>
        <begin position="463"/>
        <end position="481"/>
    </location>
</feature>
<dbReference type="InterPro" id="IPR008271">
    <property type="entry name" value="Ser/Thr_kinase_AS"/>
</dbReference>
<dbReference type="PROSITE" id="PS00107">
    <property type="entry name" value="PROTEIN_KINASE_ATP"/>
    <property type="match status" value="1"/>
</dbReference>
<evidence type="ECO:0000256" key="7">
    <source>
        <dbReference type="SAM" id="Phobius"/>
    </source>
</evidence>
<feature type="compositionally biased region" description="Polar residues" evidence="6">
    <location>
        <begin position="1"/>
        <end position="11"/>
    </location>
</feature>
<feature type="binding site" evidence="5">
    <location>
        <position position="73"/>
    </location>
    <ligand>
        <name>ATP</name>
        <dbReference type="ChEBI" id="CHEBI:30616"/>
    </ligand>
</feature>
<dbReference type="InParanoid" id="E3J4J9"/>
<dbReference type="PROSITE" id="PS00108">
    <property type="entry name" value="PROTEIN_KINASE_ST"/>
    <property type="match status" value="1"/>
</dbReference>
<dbReference type="InterPro" id="IPR000719">
    <property type="entry name" value="Prot_kinase_dom"/>
</dbReference>
<keyword evidence="3 9" id="KW-0418">Kinase</keyword>
<dbReference type="OrthoDB" id="3915799at2"/>
<dbReference type="Pfam" id="PF00069">
    <property type="entry name" value="Pkinase"/>
    <property type="match status" value="1"/>
</dbReference>
<dbReference type="STRING" id="298654.FraEuI1c_6279"/>
<feature type="region of interest" description="Disordered" evidence="6">
    <location>
        <begin position="1"/>
        <end position="40"/>
    </location>
</feature>
<dbReference type="InterPro" id="IPR017441">
    <property type="entry name" value="Protein_kinase_ATP_BS"/>
</dbReference>
<keyword evidence="2 5" id="KW-0547">Nucleotide-binding</keyword>
<feature type="compositionally biased region" description="Basic and acidic residues" evidence="6">
    <location>
        <begin position="387"/>
        <end position="401"/>
    </location>
</feature>
<keyword evidence="7" id="KW-1133">Transmembrane helix</keyword>
<evidence type="ECO:0000313" key="9">
    <source>
        <dbReference type="EMBL" id="ADP84263.1"/>
    </source>
</evidence>
<dbReference type="Gene3D" id="1.10.510.10">
    <property type="entry name" value="Transferase(Phosphotransferase) domain 1"/>
    <property type="match status" value="1"/>
</dbReference>
<evidence type="ECO:0000256" key="3">
    <source>
        <dbReference type="ARBA" id="ARBA00022777"/>
    </source>
</evidence>
<sequence>MDNEARSTSGVAVTERSVRPERSSAGPPLPGEPLRSSDPRQIGRYEILSRLGAGGMGAVYLGRDARGRRVAVKVIRGELANDDEFRARFGDEVTAARRVAPFCTAEVLDADPHARNPYLVTEFIDGKRLDEVVEESGPLGMSTLQGVAVGVASALTAIHGAGIVHRDLKPSNVMLSYSGPRVIDFGIARALDAVAGRTRSGIVLGSLGWMAPEQMEGSPVGPATDIFAWGLLIGYAATGVHPYGQGTFYEISERVLTGTPDLSGIPDDLRPIVARTLGRDPRLRPSGEQILLTLLGEPGRGNVRAAATRVLDGTWPGVGGVDPTRIGGPTEAPARSSAAKAAGYGAVAGAAAGYAAGSGLARPDGRGAGGSAYRGGQELAPRQPADGGDRYRQRADPRARQAGDGGQGSGYPGGAGRAAPGAGGYPNGGGYQAGGANRAASRRSRDGYIRYEKPAAPAQPQARPAPPPAAPQAPHRPPYQPPAQARPAPPAPEPVSRRERMPRRRRRMRLRIPFKKTIIFVILVLVLLGSADRIASAVDKQRQTLQQRLVHRIEQQWRHQTSNVGGQLGDQISKRLQDKTGITAPPVPPGQ</sequence>
<dbReference type="RefSeq" id="WP_013427376.1">
    <property type="nucleotide sequence ID" value="NC_014666.1"/>
</dbReference>
<dbReference type="GO" id="GO:0005524">
    <property type="term" value="F:ATP binding"/>
    <property type="evidence" value="ECO:0007669"/>
    <property type="project" value="UniProtKB-UniRule"/>
</dbReference>
<organism evidence="9 10">
    <name type="scientific">Pseudofrankia inefficax (strain DSM 45817 / CECT 9037 / DDB 130130 / EuI1c)</name>
    <name type="common">Frankia inefficax</name>
    <dbReference type="NCBI Taxonomy" id="298654"/>
    <lineage>
        <taxon>Bacteria</taxon>
        <taxon>Bacillati</taxon>
        <taxon>Actinomycetota</taxon>
        <taxon>Actinomycetes</taxon>
        <taxon>Frankiales</taxon>
        <taxon>Frankiaceae</taxon>
        <taxon>Pseudofrankia</taxon>
    </lineage>
</organism>
<evidence type="ECO:0000256" key="5">
    <source>
        <dbReference type="PROSITE-ProRule" id="PRU10141"/>
    </source>
</evidence>
<accession>E3J4J9</accession>
<feature type="compositionally biased region" description="Gly residues" evidence="6">
    <location>
        <begin position="403"/>
        <end position="423"/>
    </location>
</feature>
<evidence type="ECO:0000259" key="8">
    <source>
        <dbReference type="PROSITE" id="PS50011"/>
    </source>
</evidence>
<dbReference type="PANTHER" id="PTHR43289:SF34">
    <property type="entry name" value="SERINE_THREONINE-PROTEIN KINASE YBDM-RELATED"/>
    <property type="match status" value="1"/>
</dbReference>
<dbReference type="SUPFAM" id="SSF56112">
    <property type="entry name" value="Protein kinase-like (PK-like)"/>
    <property type="match status" value="1"/>
</dbReference>
<feature type="region of interest" description="Disordered" evidence="6">
    <location>
        <begin position="367"/>
        <end position="423"/>
    </location>
</feature>
<dbReference type="Gene3D" id="3.30.200.20">
    <property type="entry name" value="Phosphorylase Kinase, domain 1"/>
    <property type="match status" value="1"/>
</dbReference>